<organism evidence="2 3">
    <name type="scientific">Mycena indigotica</name>
    <dbReference type="NCBI Taxonomy" id="2126181"/>
    <lineage>
        <taxon>Eukaryota</taxon>
        <taxon>Fungi</taxon>
        <taxon>Dikarya</taxon>
        <taxon>Basidiomycota</taxon>
        <taxon>Agaricomycotina</taxon>
        <taxon>Agaricomycetes</taxon>
        <taxon>Agaricomycetidae</taxon>
        <taxon>Agaricales</taxon>
        <taxon>Marasmiineae</taxon>
        <taxon>Mycenaceae</taxon>
        <taxon>Mycena</taxon>
    </lineage>
</organism>
<sequence>MDGDMDDAAVILALARLRLELDAVEADTKAIRYTLDSFSVDPLVLVAGIQNQMEEQADMTQKHFDVQIRLMEPFSGADVVARIEELKEWETVLVGEREKMHVETGPQVREEVPAKEGRKTAAKITRSAPTARPPPKTSAATKKSTSKSLATSKAPTPKILTAKSLPPKAPPKNPTPKVSAKEPAFKVSAKEPAFKVTTKDPAPKLAHSMSPKTVSPKKPSAFKVTTPSTFHSPRTLPPKAASSAARSSLMPSPPTGFSSWTEVYSTGSMLELAKAEARLDRGDNPGGTSSSSAFSYGSVTVVPNPCNHCVFHDIPCLRISKEVRGGVTLRCVLCQAMASSTSCLGLPNAPKHAYADAVAKYHNYAIKTGHRPGVWMGPKEPELDFDKVLEERAERAAKQPIPPPPEGFDSWSEVYADGNMRVLAKAQARSDRGDNPWGAINGPKNRCLSYGSVRVPEAPCKKPRAGGELWQAQRCIVCQVKSSQSCVPAADAEKHKYTDAVVAYHNHAISIDARPGMWMGPGVPQLDLRAPPPGLRASMRGKRGAEEGLEELSLAGTDARPEAKRVKISASVAVAMEAEG</sequence>
<evidence type="ECO:0000256" key="1">
    <source>
        <dbReference type="SAM" id="MobiDB-lite"/>
    </source>
</evidence>
<evidence type="ECO:0000313" key="2">
    <source>
        <dbReference type="EMBL" id="KAF7310244.1"/>
    </source>
</evidence>
<proteinExistence type="predicted"/>
<protein>
    <submittedName>
        <fullName evidence="2">Uncharacterized protein</fullName>
    </submittedName>
</protein>
<dbReference type="OrthoDB" id="10489139at2759"/>
<feature type="region of interest" description="Disordered" evidence="1">
    <location>
        <begin position="103"/>
        <end position="253"/>
    </location>
</feature>
<feature type="compositionally biased region" description="Basic and acidic residues" evidence="1">
    <location>
        <begin position="103"/>
        <end position="119"/>
    </location>
</feature>
<feature type="compositionally biased region" description="Low complexity" evidence="1">
    <location>
        <begin position="237"/>
        <end position="250"/>
    </location>
</feature>
<dbReference type="EMBL" id="JACAZF010000003">
    <property type="protein sequence ID" value="KAF7310244.1"/>
    <property type="molecule type" value="Genomic_DNA"/>
</dbReference>
<evidence type="ECO:0000313" key="3">
    <source>
        <dbReference type="Proteomes" id="UP000636479"/>
    </source>
</evidence>
<reference evidence="2" key="1">
    <citation type="submission" date="2020-05" db="EMBL/GenBank/DDBJ databases">
        <title>Mycena genomes resolve the evolution of fungal bioluminescence.</title>
        <authorList>
            <person name="Tsai I.J."/>
        </authorList>
    </citation>
    <scope>NUCLEOTIDE SEQUENCE</scope>
    <source>
        <strain evidence="2">171206Taipei</strain>
    </source>
</reference>
<dbReference type="Proteomes" id="UP000636479">
    <property type="component" value="Unassembled WGS sequence"/>
</dbReference>
<keyword evidence="3" id="KW-1185">Reference proteome</keyword>
<accession>A0A8H6W923</accession>
<name>A0A8H6W923_9AGAR</name>
<feature type="compositionally biased region" description="Low complexity" evidence="1">
    <location>
        <begin position="137"/>
        <end position="166"/>
    </location>
</feature>
<comment type="caution">
    <text evidence="2">The sequence shown here is derived from an EMBL/GenBank/DDBJ whole genome shotgun (WGS) entry which is preliminary data.</text>
</comment>
<feature type="compositionally biased region" description="Basic and acidic residues" evidence="1">
    <location>
        <begin position="179"/>
        <end position="202"/>
    </location>
</feature>
<dbReference type="RefSeq" id="XP_037223694.1">
    <property type="nucleotide sequence ID" value="XM_037360809.1"/>
</dbReference>
<dbReference type="GeneID" id="59343325"/>
<feature type="compositionally biased region" description="Polar residues" evidence="1">
    <location>
        <begin position="223"/>
        <end position="232"/>
    </location>
</feature>
<gene>
    <name evidence="2" type="ORF">MIND_00398100</name>
</gene>
<dbReference type="AlphaFoldDB" id="A0A8H6W923"/>